<name>A0A8J2PWN0_9HEXA</name>
<dbReference type="GO" id="GO:0004016">
    <property type="term" value="F:adenylate cyclase activity"/>
    <property type="evidence" value="ECO:0007669"/>
    <property type="project" value="TreeGrafter"/>
</dbReference>
<reference evidence="8" key="1">
    <citation type="submission" date="2021-06" db="EMBL/GenBank/DDBJ databases">
        <authorList>
            <person name="Hodson N. C."/>
            <person name="Mongue J. A."/>
            <person name="Jaron S. K."/>
        </authorList>
    </citation>
    <scope>NUCLEOTIDE SEQUENCE</scope>
</reference>
<keyword evidence="5" id="KW-0472">Membrane</keyword>
<evidence type="ECO:0000256" key="3">
    <source>
        <dbReference type="ARBA" id="ARBA00022741"/>
    </source>
</evidence>
<sequence length="101" mass="12002">MEYINRLDFVWKKKLTEQHQEAQLTHEINTILIQNILPLQIAKIYMDPNRSNEGHNRSYQNISVMFASIPNFMDFYAENDLNDQGIKCLQLLNEIIVEFDQ</sequence>
<evidence type="ECO:0000256" key="6">
    <source>
        <dbReference type="ARBA" id="ARBA00023239"/>
    </source>
</evidence>
<keyword evidence="9" id="KW-1185">Reference proteome</keyword>
<dbReference type="GO" id="GO:0007189">
    <property type="term" value="P:adenylate cyclase-activating G protein-coupled receptor signaling pathway"/>
    <property type="evidence" value="ECO:0007669"/>
    <property type="project" value="TreeGrafter"/>
</dbReference>
<dbReference type="GO" id="GO:0005886">
    <property type="term" value="C:plasma membrane"/>
    <property type="evidence" value="ECO:0007669"/>
    <property type="project" value="TreeGrafter"/>
</dbReference>
<proteinExistence type="predicted"/>
<dbReference type="PANTHER" id="PTHR45627">
    <property type="entry name" value="ADENYLATE CYCLASE TYPE 1"/>
    <property type="match status" value="1"/>
</dbReference>
<comment type="subcellular location">
    <subcellularLocation>
        <location evidence="1">Membrane</location>
    </subcellularLocation>
</comment>
<organism evidence="8 9">
    <name type="scientific">Allacma fusca</name>
    <dbReference type="NCBI Taxonomy" id="39272"/>
    <lineage>
        <taxon>Eukaryota</taxon>
        <taxon>Metazoa</taxon>
        <taxon>Ecdysozoa</taxon>
        <taxon>Arthropoda</taxon>
        <taxon>Hexapoda</taxon>
        <taxon>Collembola</taxon>
        <taxon>Symphypleona</taxon>
        <taxon>Sminthuridae</taxon>
        <taxon>Allacma</taxon>
    </lineage>
</organism>
<feature type="non-terminal residue" evidence="8">
    <location>
        <position position="101"/>
    </location>
</feature>
<feature type="domain" description="Guanylate cyclase" evidence="7">
    <location>
        <begin position="57"/>
        <end position="101"/>
    </location>
</feature>
<protein>
    <recommendedName>
        <fullName evidence="7">Guanylate cyclase domain-containing protein</fullName>
    </recommendedName>
</protein>
<keyword evidence="3" id="KW-0547">Nucleotide-binding</keyword>
<accession>A0A8J2PWN0</accession>
<comment type="caution">
    <text evidence="8">The sequence shown here is derived from an EMBL/GenBank/DDBJ whole genome shotgun (WGS) entry which is preliminary data.</text>
</comment>
<dbReference type="AlphaFoldDB" id="A0A8J2PWN0"/>
<dbReference type="Pfam" id="PF00211">
    <property type="entry name" value="Guanylate_cyc"/>
    <property type="match status" value="1"/>
</dbReference>
<evidence type="ECO:0000256" key="4">
    <source>
        <dbReference type="ARBA" id="ARBA00022989"/>
    </source>
</evidence>
<gene>
    <name evidence="8" type="ORF">AFUS01_LOCUS34744</name>
</gene>
<evidence type="ECO:0000313" key="8">
    <source>
        <dbReference type="EMBL" id="CAG7824595.1"/>
    </source>
</evidence>
<keyword evidence="6" id="KW-0456">Lyase</keyword>
<dbReference type="Proteomes" id="UP000708208">
    <property type="component" value="Unassembled WGS sequence"/>
</dbReference>
<dbReference type="GO" id="GO:0007193">
    <property type="term" value="P:adenylate cyclase-inhibiting G protein-coupled receptor signaling pathway"/>
    <property type="evidence" value="ECO:0007669"/>
    <property type="project" value="TreeGrafter"/>
</dbReference>
<keyword evidence="4" id="KW-1133">Transmembrane helix</keyword>
<dbReference type="GO" id="GO:0035556">
    <property type="term" value="P:intracellular signal transduction"/>
    <property type="evidence" value="ECO:0007669"/>
    <property type="project" value="InterPro"/>
</dbReference>
<evidence type="ECO:0000256" key="1">
    <source>
        <dbReference type="ARBA" id="ARBA00004370"/>
    </source>
</evidence>
<dbReference type="GO" id="GO:0006171">
    <property type="term" value="P:cAMP biosynthetic process"/>
    <property type="evidence" value="ECO:0007669"/>
    <property type="project" value="TreeGrafter"/>
</dbReference>
<evidence type="ECO:0000259" key="7">
    <source>
        <dbReference type="Pfam" id="PF00211"/>
    </source>
</evidence>
<evidence type="ECO:0000313" key="9">
    <source>
        <dbReference type="Proteomes" id="UP000708208"/>
    </source>
</evidence>
<dbReference type="InterPro" id="IPR001054">
    <property type="entry name" value="A/G_cyclase"/>
</dbReference>
<dbReference type="PANTHER" id="PTHR45627:SF12">
    <property type="entry name" value="ADENYLATE CYCLASE TYPE 2"/>
    <property type="match status" value="1"/>
</dbReference>
<evidence type="ECO:0000256" key="5">
    <source>
        <dbReference type="ARBA" id="ARBA00023136"/>
    </source>
</evidence>
<dbReference type="EMBL" id="CAJVCH010533423">
    <property type="protein sequence ID" value="CAG7824595.1"/>
    <property type="molecule type" value="Genomic_DNA"/>
</dbReference>
<dbReference type="OrthoDB" id="10261550at2759"/>
<evidence type="ECO:0000256" key="2">
    <source>
        <dbReference type="ARBA" id="ARBA00022692"/>
    </source>
</evidence>
<dbReference type="GO" id="GO:0000166">
    <property type="term" value="F:nucleotide binding"/>
    <property type="evidence" value="ECO:0007669"/>
    <property type="project" value="UniProtKB-KW"/>
</dbReference>
<keyword evidence="2" id="KW-0812">Transmembrane</keyword>